<dbReference type="EMBL" id="BRYA01000099">
    <property type="protein sequence ID" value="GMI39264.1"/>
    <property type="molecule type" value="Genomic_DNA"/>
</dbReference>
<dbReference type="InterPro" id="IPR050870">
    <property type="entry name" value="FAST_kinase"/>
</dbReference>
<dbReference type="OrthoDB" id="2019031at2759"/>
<dbReference type="GO" id="GO:0005759">
    <property type="term" value="C:mitochondrial matrix"/>
    <property type="evidence" value="ECO:0007669"/>
    <property type="project" value="TreeGrafter"/>
</dbReference>
<evidence type="ECO:0000313" key="3">
    <source>
        <dbReference type="Proteomes" id="UP001165065"/>
    </source>
</evidence>
<dbReference type="GO" id="GO:0000963">
    <property type="term" value="P:mitochondrial RNA processing"/>
    <property type="evidence" value="ECO:0007669"/>
    <property type="project" value="TreeGrafter"/>
</dbReference>
<accession>A0A9W7G880</accession>
<protein>
    <recommendedName>
        <fullName evidence="1">RAP domain-containing protein</fullName>
    </recommendedName>
</protein>
<name>A0A9W7G880_9STRA</name>
<evidence type="ECO:0000313" key="2">
    <source>
        <dbReference type="EMBL" id="GMI39264.1"/>
    </source>
</evidence>
<dbReference type="SMART" id="SM00952">
    <property type="entry name" value="RAP"/>
    <property type="match status" value="1"/>
</dbReference>
<dbReference type="PANTHER" id="PTHR21228:SF40">
    <property type="entry name" value="LD45607P"/>
    <property type="match status" value="1"/>
</dbReference>
<feature type="domain" description="RAP" evidence="1">
    <location>
        <begin position="245"/>
        <end position="319"/>
    </location>
</feature>
<dbReference type="GO" id="GO:0044528">
    <property type="term" value="P:regulation of mitochondrial mRNA stability"/>
    <property type="evidence" value="ECO:0007669"/>
    <property type="project" value="TreeGrafter"/>
</dbReference>
<sequence length="329" mass="36086">MNLRSPNIGRMVEYDPKVQSGLLDEGNPQHVSNVLWSMAKMQYASKNLVKNIASTTTTNSNGRNTWWDKASGLELANVAYATASLGVWDTRIFDEIVLRKDRIISKNGGAGKRGACNLLWSLGVAGVIKQHEEAVKDIWNAVAGDGGMVSGGSDEEEELRVLENVLAYSRSEGVNMGDTGKGLKNMMIEAASKGGKRGESGWERKVGRELRGMGMGGFEREVSPFEGNEGGDLMKIDFAWPDSKVALELDGPSHFLTYLKGPRRYGRNGQTKAKKRLLTSLGWEVVNVPWFVYEREIKKDGGKEAFWGNIITKEDGVVKKVEGGILEGV</sequence>
<keyword evidence="3" id="KW-1185">Reference proteome</keyword>
<dbReference type="PANTHER" id="PTHR21228">
    <property type="entry name" value="FAST LEU-RICH DOMAIN-CONTAINING"/>
    <property type="match status" value="1"/>
</dbReference>
<reference evidence="3" key="1">
    <citation type="journal article" date="2023" name="Commun. Biol.">
        <title>Genome analysis of Parmales, the sister group of diatoms, reveals the evolutionary specialization of diatoms from phago-mixotrophs to photoautotrophs.</title>
        <authorList>
            <person name="Ban H."/>
            <person name="Sato S."/>
            <person name="Yoshikawa S."/>
            <person name="Yamada K."/>
            <person name="Nakamura Y."/>
            <person name="Ichinomiya M."/>
            <person name="Sato N."/>
            <person name="Blanc-Mathieu R."/>
            <person name="Endo H."/>
            <person name="Kuwata A."/>
            <person name="Ogata H."/>
        </authorList>
    </citation>
    <scope>NUCLEOTIDE SEQUENCE [LARGE SCALE GENOMIC DNA]</scope>
</reference>
<dbReference type="GO" id="GO:0035770">
    <property type="term" value="C:ribonucleoprotein granule"/>
    <property type="evidence" value="ECO:0007669"/>
    <property type="project" value="TreeGrafter"/>
</dbReference>
<gene>
    <name evidence="2" type="ORF">TrCOL_g10214</name>
</gene>
<dbReference type="PROSITE" id="PS51286">
    <property type="entry name" value="RAP"/>
    <property type="match status" value="1"/>
</dbReference>
<dbReference type="Pfam" id="PF08373">
    <property type="entry name" value="RAP"/>
    <property type="match status" value="1"/>
</dbReference>
<organism evidence="2 3">
    <name type="scientific">Triparma columacea</name>
    <dbReference type="NCBI Taxonomy" id="722753"/>
    <lineage>
        <taxon>Eukaryota</taxon>
        <taxon>Sar</taxon>
        <taxon>Stramenopiles</taxon>
        <taxon>Ochrophyta</taxon>
        <taxon>Bolidophyceae</taxon>
        <taxon>Parmales</taxon>
        <taxon>Triparmaceae</taxon>
        <taxon>Triparma</taxon>
    </lineage>
</organism>
<proteinExistence type="predicted"/>
<dbReference type="GO" id="GO:0003723">
    <property type="term" value="F:RNA binding"/>
    <property type="evidence" value="ECO:0007669"/>
    <property type="project" value="TreeGrafter"/>
</dbReference>
<dbReference type="AlphaFoldDB" id="A0A9W7G880"/>
<dbReference type="Proteomes" id="UP001165065">
    <property type="component" value="Unassembled WGS sequence"/>
</dbReference>
<evidence type="ECO:0000259" key="1">
    <source>
        <dbReference type="PROSITE" id="PS51286"/>
    </source>
</evidence>
<dbReference type="InterPro" id="IPR013584">
    <property type="entry name" value="RAP"/>
</dbReference>
<comment type="caution">
    <text evidence="2">The sequence shown here is derived from an EMBL/GenBank/DDBJ whole genome shotgun (WGS) entry which is preliminary data.</text>
</comment>